<sequence>MKKKTQKQLENEINILELSILHMNLDLLNDDIGKQSKKVISEILSSHITELKRLIEKLTK</sequence>
<dbReference type="EMBL" id="QCZH01000009">
    <property type="protein sequence ID" value="PWA08967.1"/>
    <property type="molecule type" value="Genomic_DNA"/>
</dbReference>
<protein>
    <submittedName>
        <fullName evidence="1">Uncharacterized protein</fullName>
    </submittedName>
</protein>
<gene>
    <name evidence="1" type="ORF">DB891_09965</name>
</gene>
<accession>A0A2U1JUT2</accession>
<organism evidence="1 2">
    <name type="scientific">Flavobacterium laiguense</name>
    <dbReference type="NCBI Taxonomy" id="2169409"/>
    <lineage>
        <taxon>Bacteria</taxon>
        <taxon>Pseudomonadati</taxon>
        <taxon>Bacteroidota</taxon>
        <taxon>Flavobacteriia</taxon>
        <taxon>Flavobacteriales</taxon>
        <taxon>Flavobacteriaceae</taxon>
        <taxon>Flavobacterium</taxon>
    </lineage>
</organism>
<comment type="caution">
    <text evidence="1">The sequence shown here is derived from an EMBL/GenBank/DDBJ whole genome shotgun (WGS) entry which is preliminary data.</text>
</comment>
<dbReference type="AlphaFoldDB" id="A0A2U1JUT2"/>
<keyword evidence="2" id="KW-1185">Reference proteome</keyword>
<proteinExistence type="predicted"/>
<evidence type="ECO:0000313" key="1">
    <source>
        <dbReference type="EMBL" id="PWA08967.1"/>
    </source>
</evidence>
<name>A0A2U1JUT2_9FLAO</name>
<dbReference type="RefSeq" id="WP_116763083.1">
    <property type="nucleotide sequence ID" value="NZ_QCZH01000009.1"/>
</dbReference>
<dbReference type="Proteomes" id="UP000245618">
    <property type="component" value="Unassembled WGS sequence"/>
</dbReference>
<reference evidence="1 2" key="1">
    <citation type="submission" date="2018-04" db="EMBL/GenBank/DDBJ databases">
        <title>Flavobacterium sp. nov., isolated from glacier ice.</title>
        <authorList>
            <person name="Liu Q."/>
            <person name="Xin Y.-H."/>
        </authorList>
    </citation>
    <scope>NUCLEOTIDE SEQUENCE [LARGE SCALE GENOMIC DNA]</scope>
    <source>
        <strain evidence="1 2">LB2P30</strain>
    </source>
</reference>
<evidence type="ECO:0000313" key="2">
    <source>
        <dbReference type="Proteomes" id="UP000245618"/>
    </source>
</evidence>